<organism evidence="1 2">
    <name type="scientific">Bos mutus</name>
    <name type="common">wild yak</name>
    <dbReference type="NCBI Taxonomy" id="72004"/>
    <lineage>
        <taxon>Eukaryota</taxon>
        <taxon>Metazoa</taxon>
        <taxon>Chordata</taxon>
        <taxon>Craniata</taxon>
        <taxon>Vertebrata</taxon>
        <taxon>Euteleostomi</taxon>
        <taxon>Mammalia</taxon>
        <taxon>Eutheria</taxon>
        <taxon>Laurasiatheria</taxon>
        <taxon>Artiodactyla</taxon>
        <taxon>Ruminantia</taxon>
        <taxon>Pecora</taxon>
        <taxon>Bovidae</taxon>
        <taxon>Bovinae</taxon>
        <taxon>Bos</taxon>
    </lineage>
</organism>
<proteinExistence type="predicted"/>
<keyword evidence="2" id="KW-1185">Reference proteome</keyword>
<dbReference type="EMBL" id="VBQZ03000041">
    <property type="protein sequence ID" value="MXQ87886.1"/>
    <property type="molecule type" value="Genomic_DNA"/>
</dbReference>
<protein>
    <submittedName>
        <fullName evidence="1">Uncharacterized protein</fullName>
    </submittedName>
</protein>
<sequence>MYMELSFEMTCPKCLSGELQSWQTPSIYFWGSAEGVSHEVSNKPFEPLLDVPDTTGRISLYLASPLSSYCGWFSPLYGLFKNQFMETAFRDLDNIPEQLRKTQCRVASPSMSQKKVSEAMVQRLAQMPLIELVTGGWKAQKLSDSFQLSYHKFPDN</sequence>
<comment type="caution">
    <text evidence="1">The sequence shown here is derived from an EMBL/GenBank/DDBJ whole genome shotgun (WGS) entry which is preliminary data.</text>
</comment>
<accession>A0A6B0RIT2</accession>
<gene>
    <name evidence="1" type="ORF">E5288_WYG015302</name>
</gene>
<reference evidence="1" key="1">
    <citation type="submission" date="2019-10" db="EMBL/GenBank/DDBJ databases">
        <title>The sequence and de novo assembly of the wild yak genome.</title>
        <authorList>
            <person name="Liu Y."/>
        </authorList>
    </citation>
    <scope>NUCLEOTIDE SEQUENCE [LARGE SCALE GENOMIC DNA]</scope>
    <source>
        <strain evidence="1">WY2019</strain>
    </source>
</reference>
<name>A0A6B0RIT2_9CETA</name>
<evidence type="ECO:0000313" key="1">
    <source>
        <dbReference type="EMBL" id="MXQ87886.1"/>
    </source>
</evidence>
<dbReference type="AlphaFoldDB" id="A0A6B0RIT2"/>
<evidence type="ECO:0000313" key="2">
    <source>
        <dbReference type="Proteomes" id="UP000322234"/>
    </source>
</evidence>
<dbReference type="Proteomes" id="UP000322234">
    <property type="component" value="Unassembled WGS sequence"/>
</dbReference>